<dbReference type="Proteomes" id="UP000294480">
    <property type="component" value="Unassembled WGS sequence"/>
</dbReference>
<dbReference type="RefSeq" id="WP_133621616.1">
    <property type="nucleotide sequence ID" value="NZ_SNZE01000047.1"/>
</dbReference>
<dbReference type="OrthoDB" id="8751436at2"/>
<proteinExistence type="predicted"/>
<dbReference type="EMBL" id="SNZE01000047">
    <property type="protein sequence ID" value="TDR27060.1"/>
    <property type="molecule type" value="Genomic_DNA"/>
</dbReference>
<reference evidence="1 2" key="1">
    <citation type="submission" date="2019-03" db="EMBL/GenBank/DDBJ databases">
        <title>Genomic Encyclopedia of Type Strains, Phase IV (KMG-IV): sequencing the most valuable type-strain genomes for metagenomic binning, comparative biology and taxonomic classification.</title>
        <authorList>
            <person name="Goeker M."/>
        </authorList>
    </citation>
    <scope>NUCLEOTIDE SEQUENCE [LARGE SCALE GENOMIC DNA]</scope>
    <source>
        <strain evidence="1 2">DSM 102852</strain>
    </source>
</reference>
<sequence>MLLEGFVVVRPVIHLNHETGEWRNATEEEAPTHLAMIDMKDKLRGDYLKADDRYHFCYRTDDGKMFFRADDGTCIEIDGYRYAEVVKMTDSAGNKQPDFSMFTIYEANGEQLYRTVYRSDLYYRLFLAEKSGVALFPEDVELGDWDFFVSCVDSFEYMKEKRLENQPTPHAEMVAAQEEPIKTSRYSGEWVAVGEICQVTGLYEAPYLRNKTVMLYQGQKVAGDTHNELGQIVWYRLTEQAANEYKQSNNM</sequence>
<evidence type="ECO:0000313" key="2">
    <source>
        <dbReference type="Proteomes" id="UP000294480"/>
    </source>
</evidence>
<accession>A0A4V6PY20</accession>
<protein>
    <submittedName>
        <fullName evidence="1">Uncharacterized protein</fullName>
    </submittedName>
</protein>
<keyword evidence="2" id="KW-1185">Reference proteome</keyword>
<organism evidence="1 2">
    <name type="scientific">Hydromonas duriensis</name>
    <dbReference type="NCBI Taxonomy" id="1527608"/>
    <lineage>
        <taxon>Bacteria</taxon>
        <taxon>Pseudomonadati</taxon>
        <taxon>Pseudomonadota</taxon>
        <taxon>Betaproteobacteria</taxon>
        <taxon>Burkholderiales</taxon>
        <taxon>Burkholderiaceae</taxon>
        <taxon>Hydromonas</taxon>
    </lineage>
</organism>
<dbReference type="AlphaFoldDB" id="A0A4V6PY20"/>
<gene>
    <name evidence="1" type="ORF">DFR44_1473</name>
</gene>
<evidence type="ECO:0000313" key="1">
    <source>
        <dbReference type="EMBL" id="TDR27060.1"/>
    </source>
</evidence>
<name>A0A4V6PY20_9BURK</name>
<comment type="caution">
    <text evidence="1">The sequence shown here is derived from an EMBL/GenBank/DDBJ whole genome shotgun (WGS) entry which is preliminary data.</text>
</comment>